<evidence type="ECO:0000313" key="2">
    <source>
        <dbReference type="Proteomes" id="UP000746612"/>
    </source>
</evidence>
<dbReference type="EMBL" id="CAJPIJ010000184">
    <property type="protein sequence ID" value="CAG2006601.1"/>
    <property type="molecule type" value="Genomic_DNA"/>
</dbReference>
<organism evidence="1 2">
    <name type="scientific">Gibberella zeae</name>
    <name type="common">Wheat head blight fungus</name>
    <name type="synonym">Fusarium graminearum</name>
    <dbReference type="NCBI Taxonomy" id="5518"/>
    <lineage>
        <taxon>Eukaryota</taxon>
        <taxon>Fungi</taxon>
        <taxon>Dikarya</taxon>
        <taxon>Ascomycota</taxon>
        <taxon>Pezizomycotina</taxon>
        <taxon>Sordariomycetes</taxon>
        <taxon>Hypocreomycetidae</taxon>
        <taxon>Hypocreales</taxon>
        <taxon>Nectriaceae</taxon>
        <taxon>Fusarium</taxon>
    </lineage>
</organism>
<proteinExistence type="predicted"/>
<reference evidence="1" key="1">
    <citation type="submission" date="2021-03" db="EMBL/GenBank/DDBJ databases">
        <authorList>
            <person name="Alouane T."/>
            <person name="Langin T."/>
            <person name="Bonhomme L."/>
        </authorList>
    </citation>
    <scope>NUCLEOTIDE SEQUENCE</scope>
    <source>
        <strain evidence="1">MDC_Fg202</strain>
    </source>
</reference>
<gene>
    <name evidence="1" type="ORF">MDCFG202_LOCUS518795</name>
</gene>
<dbReference type="Proteomes" id="UP000746612">
    <property type="component" value="Unassembled WGS sequence"/>
</dbReference>
<dbReference type="OrthoDB" id="4316405at2759"/>
<dbReference type="AlphaFoldDB" id="A0A2H3GNL7"/>
<name>A0A2H3GNL7_GIBZA</name>
<accession>A0A2H3GNL7</accession>
<sequence length="347" mass="39007">MRSHAGPITWASVVWLVLGLFQLANCASVDNKLSHGRERIWLWEMYNIFVDIEGADKQDLILPQDKNAKFVYRRHYSLDKNTVDGRLSYAEFMADLEAKLTPLDMDYSLQAPNSEGIVPGKDGQASGKPSVAEAVETLKLKGWAQTMKVDQVTSGKTKDYGELVGRVDKKFQDYYDKLGSDPKWKRKLIETNQRTNKLTGEIVALRQQEADDWVIKQLTQDADHNNPKVPDEDKKLGIGLSRDDLVIERVRSSIPGATTYERVDLVRTFLEHPNQAEFLEKLSTAGIKGGIQGLINWADMLGNERYANWGAGFTDANKSHHQAKSLWLAMHDSSTKRLGGLSPSCSR</sequence>
<protein>
    <submittedName>
        <fullName evidence="1">Uncharacterized protein</fullName>
    </submittedName>
</protein>
<evidence type="ECO:0000313" key="1">
    <source>
        <dbReference type="EMBL" id="CAG2006601.1"/>
    </source>
</evidence>
<comment type="caution">
    <text evidence="1">The sequence shown here is derived from an EMBL/GenBank/DDBJ whole genome shotgun (WGS) entry which is preliminary data.</text>
</comment>